<dbReference type="EMBL" id="BOPH01000104">
    <property type="protein sequence ID" value="GIJ72700.1"/>
    <property type="molecule type" value="Genomic_DNA"/>
</dbReference>
<proteinExistence type="predicted"/>
<sequence length="1650" mass="176125">MPAPFGLPGLFRDVALSRPDRIACEDSDRRLTFRQLDARSDVLADRVLAATDGRSGAVALVMPRGVDLLVALVGILKARCWYVPLGVEEPARRVAEMVTAAQPLAVLTDDRELVAPLASRPRIAVPADDHGAAGPRALPPVGADHPVYVMFTSGSSGTPKGVLQGSDALCNRLVWMARHYGVGPDDAVLQKTPYTFDVSGWELYLPLITGARCVLAPEGDHRDPAALARFVRGRHVTICHFVPSMLDEVLRYAPELLDAPLRDIVCSGESLSAGTVARVRARTGARLHNLYGPTEAAIDVTHWTVPTAWTPDRPILIGTPIDNTDLYVLDERTGRPADSGELWIGGMPVALGYVGATDLTASAFRTIGAERCYRTGDLVRVVPGAGLEYLGRRDGQVKVRGVRVEPGEVEHALERHEAIERAVVVAVPAKNGPRLAAALIGAARVPRPGDADLRDHLRTRLPPAFVPAQFLWVDSLPLGATGKVDRRAIQETLVRDHHRPPCDDEVDELAAGWWRLLRADAAERDEDTGFVSLGGHSLSAVRLAAWLRGHAGVEVTLADLLRDNLSLAGLRRLVARTLPDAARAAPVTDTAPVADTAVSRLTPGQRRLWLLTRTHPDAVRYNVVTALLLTGPISVTALRMSLDDVVARHDSLRARVVEDDTGHPFLRHDAGVEVPFTVERTDAPLSESVVHAHVRSSAAVPIPLDDAPLLRAGLLTTTDDTDGCLVLSLHHLVADQRSVDIVLADLATAYAARSAGRAPHLPPAPRFAGFAARTAGENRGTADDVGYWRTVLDGTPPELALPFCREADPVPSLRGGSVRRDLGAQRTASVDAYARRTAVTPAAVFMSVVATVLCAWSAQPCVVIGIPSSARRRACDDDLVGFLVDTLPIRIDTCAQQDFPSLVRHVRDRYLAAVAHSGLPFQEIVAACDRPSRPHRNPLFQVWFNDLSNAAPPPTIPGISVSGVSPPGDTALFDLNFYLTAHDGRLRLELVHASDRVPADVAVALLGHCVDLLDRILDGRPVTPASPVLPPAGPPGPGAPLPVAPAVPSDRLVARVLGFGATAPDAIAIEAADRSWTYGQLAAEIGTVAQRLTAESVVEIRAERSAYLPIVLLAAWRAGGVPAPVDAALPPARLDALRTTLRPRHVVHATASGPRWSEDHSDGRSVTGASHILFTSGTSGRPSAVVVPHGPLTGALDWYVTRFRPSAADRVMLLGGLGHDPVLRDILVPLCSGGTLVVPPAGSLTTPRRLLECVARHRITLVHATPALLELLVAGAAERPDLRLPTVRAIVAAGAPLTVGLVRRLRDLTPAEIVNGYGTTETPQIAAAHQVLAPGRTARPLDRLRAETTLPVGVGVPGVEMVVEAVPGRRAGVGQVGEVVVRSARLATGYLDATDTGGFGSDPCGRPGVRAYRTGDLGRTDPSGLLHLAGRRDRQVLVDGFRVALEEVEATALAHPAVRQATARLRETPAGAVIALWVAVSSADGPKPATLRRHLRSLLPSYAVPAIVTIGHRLHVDANHKVVADTGTDARRAHPSRVATASPALEHLARLMREVLGTDIGPDDNFFEAGLTSIGLLNLHARLGESFRSGLPVTELFTHPNLRSLAGLLDAREEGAEPSPPGRRPSAPRSRTADERRQVRRWIESQREKR</sequence>
<dbReference type="InterPro" id="IPR045851">
    <property type="entry name" value="AMP-bd_C_sf"/>
</dbReference>
<protein>
    <recommendedName>
        <fullName evidence="5">Carrier domain-containing protein</fullName>
    </recommendedName>
</protein>
<keyword evidence="2" id="KW-0596">Phosphopantetheine</keyword>
<dbReference type="InterPro" id="IPR000873">
    <property type="entry name" value="AMP-dep_synth/lig_dom"/>
</dbReference>
<reference evidence="6" key="1">
    <citation type="submission" date="2021-01" db="EMBL/GenBank/DDBJ databases">
        <title>Whole genome shotgun sequence of Virgisporangium ochraceum NBRC 16418.</title>
        <authorList>
            <person name="Komaki H."/>
            <person name="Tamura T."/>
        </authorList>
    </citation>
    <scope>NUCLEOTIDE SEQUENCE</scope>
    <source>
        <strain evidence="6">NBRC 16418</strain>
    </source>
</reference>
<dbReference type="SUPFAM" id="SSF52777">
    <property type="entry name" value="CoA-dependent acyltransferases"/>
    <property type="match status" value="2"/>
</dbReference>
<feature type="region of interest" description="Disordered" evidence="4">
    <location>
        <begin position="1610"/>
        <end position="1650"/>
    </location>
</feature>
<dbReference type="Gene3D" id="3.40.50.12780">
    <property type="entry name" value="N-terminal domain of ligase-like"/>
    <property type="match status" value="2"/>
</dbReference>
<evidence type="ECO:0000256" key="2">
    <source>
        <dbReference type="ARBA" id="ARBA00022450"/>
    </source>
</evidence>
<feature type="compositionally biased region" description="Basic and acidic residues" evidence="4">
    <location>
        <begin position="1631"/>
        <end position="1650"/>
    </location>
</feature>
<gene>
    <name evidence="6" type="ORF">Voc01_076170</name>
</gene>
<dbReference type="Gene3D" id="1.10.1200.10">
    <property type="entry name" value="ACP-like"/>
    <property type="match status" value="2"/>
</dbReference>
<comment type="cofactor">
    <cofactor evidence="1">
        <name>pantetheine 4'-phosphate</name>
        <dbReference type="ChEBI" id="CHEBI:47942"/>
    </cofactor>
</comment>
<dbReference type="PROSITE" id="PS00455">
    <property type="entry name" value="AMP_BINDING"/>
    <property type="match status" value="1"/>
</dbReference>
<dbReference type="PANTHER" id="PTHR45527:SF1">
    <property type="entry name" value="FATTY ACID SYNTHASE"/>
    <property type="match status" value="1"/>
</dbReference>
<keyword evidence="7" id="KW-1185">Reference proteome</keyword>
<dbReference type="PROSITE" id="PS50075">
    <property type="entry name" value="CARRIER"/>
    <property type="match status" value="2"/>
</dbReference>
<dbReference type="InterPro" id="IPR006162">
    <property type="entry name" value="Ppantetheine_attach_site"/>
</dbReference>
<dbReference type="Pfam" id="PF00550">
    <property type="entry name" value="PP-binding"/>
    <property type="match status" value="2"/>
</dbReference>
<dbReference type="NCBIfam" id="TIGR01733">
    <property type="entry name" value="AA-adenyl-dom"/>
    <property type="match status" value="1"/>
</dbReference>
<comment type="caution">
    <text evidence="6">The sequence shown here is derived from an EMBL/GenBank/DDBJ whole genome shotgun (WGS) entry which is preliminary data.</text>
</comment>
<dbReference type="GO" id="GO:0031177">
    <property type="term" value="F:phosphopantetheine binding"/>
    <property type="evidence" value="ECO:0007669"/>
    <property type="project" value="InterPro"/>
</dbReference>
<dbReference type="PROSITE" id="PS00012">
    <property type="entry name" value="PHOSPHOPANTETHEINE"/>
    <property type="match status" value="1"/>
</dbReference>
<dbReference type="GO" id="GO:0003824">
    <property type="term" value="F:catalytic activity"/>
    <property type="evidence" value="ECO:0007669"/>
    <property type="project" value="InterPro"/>
</dbReference>
<dbReference type="InterPro" id="IPR023213">
    <property type="entry name" value="CAT-like_dom_sf"/>
</dbReference>
<evidence type="ECO:0000256" key="4">
    <source>
        <dbReference type="SAM" id="MobiDB-lite"/>
    </source>
</evidence>
<evidence type="ECO:0000313" key="7">
    <source>
        <dbReference type="Proteomes" id="UP000635606"/>
    </source>
</evidence>
<dbReference type="SMART" id="SM00823">
    <property type="entry name" value="PKS_PP"/>
    <property type="match status" value="2"/>
</dbReference>
<feature type="domain" description="Carrier" evidence="5">
    <location>
        <begin position="500"/>
        <end position="578"/>
    </location>
</feature>
<dbReference type="SUPFAM" id="SSF56801">
    <property type="entry name" value="Acetyl-CoA synthetase-like"/>
    <property type="match status" value="2"/>
</dbReference>
<dbReference type="Gene3D" id="3.30.559.10">
    <property type="entry name" value="Chloramphenicol acetyltransferase-like domain"/>
    <property type="match status" value="1"/>
</dbReference>
<dbReference type="InterPro" id="IPR036736">
    <property type="entry name" value="ACP-like_sf"/>
</dbReference>
<dbReference type="Gene3D" id="3.30.300.30">
    <property type="match status" value="2"/>
</dbReference>
<dbReference type="Pfam" id="PF00501">
    <property type="entry name" value="AMP-binding"/>
    <property type="match status" value="2"/>
</dbReference>
<accession>A0A8J4EEL6</accession>
<dbReference type="InterPro" id="IPR001242">
    <property type="entry name" value="Condensation_dom"/>
</dbReference>
<dbReference type="SUPFAM" id="SSF47336">
    <property type="entry name" value="ACP-like"/>
    <property type="match status" value="2"/>
</dbReference>
<evidence type="ECO:0000259" key="5">
    <source>
        <dbReference type="PROSITE" id="PS50075"/>
    </source>
</evidence>
<dbReference type="InterPro" id="IPR010071">
    <property type="entry name" value="AA_adenyl_dom"/>
</dbReference>
<dbReference type="GO" id="GO:0043041">
    <property type="term" value="P:amino acid activation for nonribosomal peptide biosynthetic process"/>
    <property type="evidence" value="ECO:0007669"/>
    <property type="project" value="TreeGrafter"/>
</dbReference>
<dbReference type="CDD" id="cd05930">
    <property type="entry name" value="A_NRPS"/>
    <property type="match status" value="1"/>
</dbReference>
<dbReference type="GO" id="GO:0008610">
    <property type="term" value="P:lipid biosynthetic process"/>
    <property type="evidence" value="ECO:0007669"/>
    <property type="project" value="UniProtKB-ARBA"/>
</dbReference>
<evidence type="ECO:0000313" key="6">
    <source>
        <dbReference type="EMBL" id="GIJ72700.1"/>
    </source>
</evidence>
<dbReference type="GO" id="GO:0005737">
    <property type="term" value="C:cytoplasm"/>
    <property type="evidence" value="ECO:0007669"/>
    <property type="project" value="TreeGrafter"/>
</dbReference>
<dbReference type="InterPro" id="IPR042099">
    <property type="entry name" value="ANL_N_sf"/>
</dbReference>
<dbReference type="Pfam" id="PF00668">
    <property type="entry name" value="Condensation"/>
    <property type="match status" value="1"/>
</dbReference>
<dbReference type="Pfam" id="PF13193">
    <property type="entry name" value="AMP-binding_C"/>
    <property type="match status" value="1"/>
</dbReference>
<dbReference type="InterPro" id="IPR020806">
    <property type="entry name" value="PKS_PP-bd"/>
</dbReference>
<dbReference type="InterPro" id="IPR020845">
    <property type="entry name" value="AMP-binding_CS"/>
</dbReference>
<dbReference type="Proteomes" id="UP000635606">
    <property type="component" value="Unassembled WGS sequence"/>
</dbReference>
<dbReference type="Gene3D" id="3.30.559.30">
    <property type="entry name" value="Nonribosomal peptide synthetase, condensation domain"/>
    <property type="match status" value="1"/>
</dbReference>
<organism evidence="6 7">
    <name type="scientific">Virgisporangium ochraceum</name>
    <dbReference type="NCBI Taxonomy" id="65505"/>
    <lineage>
        <taxon>Bacteria</taxon>
        <taxon>Bacillati</taxon>
        <taxon>Actinomycetota</taxon>
        <taxon>Actinomycetes</taxon>
        <taxon>Micromonosporales</taxon>
        <taxon>Micromonosporaceae</taxon>
        <taxon>Virgisporangium</taxon>
    </lineage>
</organism>
<dbReference type="InterPro" id="IPR025110">
    <property type="entry name" value="AMP-bd_C"/>
</dbReference>
<name>A0A8J4EEL6_9ACTN</name>
<dbReference type="InterPro" id="IPR009081">
    <property type="entry name" value="PP-bd_ACP"/>
</dbReference>
<keyword evidence="3" id="KW-0597">Phosphoprotein</keyword>
<dbReference type="GO" id="GO:0044550">
    <property type="term" value="P:secondary metabolite biosynthetic process"/>
    <property type="evidence" value="ECO:0007669"/>
    <property type="project" value="TreeGrafter"/>
</dbReference>
<feature type="domain" description="Carrier" evidence="5">
    <location>
        <begin position="1539"/>
        <end position="1613"/>
    </location>
</feature>
<evidence type="ECO:0000256" key="3">
    <source>
        <dbReference type="ARBA" id="ARBA00022553"/>
    </source>
</evidence>
<evidence type="ECO:0000256" key="1">
    <source>
        <dbReference type="ARBA" id="ARBA00001957"/>
    </source>
</evidence>
<dbReference type="PANTHER" id="PTHR45527">
    <property type="entry name" value="NONRIBOSOMAL PEPTIDE SYNTHETASE"/>
    <property type="match status" value="1"/>
</dbReference>